<comment type="subcellular location">
    <subcellularLocation>
        <location evidence="1">Cell membrane</location>
        <topology evidence="1">Multi-pass membrane protein</topology>
    </subcellularLocation>
</comment>
<reference evidence="8" key="1">
    <citation type="submission" date="2019-08" db="EMBL/GenBank/DDBJ databases">
        <title>Limnoglobus roseus gen. nov., sp. nov., a novel freshwater planctomycete with a giant genome from the family Gemmataceae.</title>
        <authorList>
            <person name="Kulichevskaya I.S."/>
            <person name="Naumoff D.G."/>
            <person name="Miroshnikov K."/>
            <person name="Ivanova A."/>
            <person name="Philippov D.A."/>
            <person name="Hakobyan A."/>
            <person name="Rijpstra I.C."/>
            <person name="Sinninghe Damste J.S."/>
            <person name="Liesack W."/>
            <person name="Dedysh S.N."/>
        </authorList>
    </citation>
    <scope>NUCLEOTIDE SEQUENCE [LARGE SCALE GENOMIC DNA]</scope>
    <source>
        <strain evidence="8">PX52</strain>
    </source>
</reference>
<organism evidence="7 8">
    <name type="scientific">Limnoglobus roseus</name>
    <dbReference type="NCBI Taxonomy" id="2598579"/>
    <lineage>
        <taxon>Bacteria</taxon>
        <taxon>Pseudomonadati</taxon>
        <taxon>Planctomycetota</taxon>
        <taxon>Planctomycetia</taxon>
        <taxon>Gemmatales</taxon>
        <taxon>Gemmataceae</taxon>
        <taxon>Limnoglobus</taxon>
    </lineage>
</organism>
<keyword evidence="8" id="KW-1185">Reference proteome</keyword>
<keyword evidence="4 6" id="KW-1133">Transmembrane helix</keyword>
<name>A0A5C1A6Y4_9BACT</name>
<dbReference type="Pfam" id="PF03706">
    <property type="entry name" value="LPG_synthase_TM"/>
    <property type="match status" value="1"/>
</dbReference>
<feature type="transmembrane region" description="Helical" evidence="6">
    <location>
        <begin position="7"/>
        <end position="28"/>
    </location>
</feature>
<evidence type="ECO:0000256" key="1">
    <source>
        <dbReference type="ARBA" id="ARBA00004651"/>
    </source>
</evidence>
<dbReference type="KEGG" id="lrs:PX52LOC_01924"/>
<dbReference type="Proteomes" id="UP000324974">
    <property type="component" value="Chromosome"/>
</dbReference>
<feature type="transmembrane region" description="Helical" evidence="6">
    <location>
        <begin position="238"/>
        <end position="258"/>
    </location>
</feature>
<dbReference type="AlphaFoldDB" id="A0A5C1A6Y4"/>
<evidence type="ECO:0000256" key="6">
    <source>
        <dbReference type="SAM" id="Phobius"/>
    </source>
</evidence>
<dbReference type="EMBL" id="CP042425">
    <property type="protein sequence ID" value="QEL15019.1"/>
    <property type="molecule type" value="Genomic_DNA"/>
</dbReference>
<evidence type="ECO:0000313" key="8">
    <source>
        <dbReference type="Proteomes" id="UP000324974"/>
    </source>
</evidence>
<evidence type="ECO:0000256" key="3">
    <source>
        <dbReference type="ARBA" id="ARBA00022692"/>
    </source>
</evidence>
<dbReference type="GO" id="GO:0005886">
    <property type="term" value="C:plasma membrane"/>
    <property type="evidence" value="ECO:0007669"/>
    <property type="project" value="UniProtKB-SubCell"/>
</dbReference>
<dbReference type="RefSeq" id="WP_149109871.1">
    <property type="nucleotide sequence ID" value="NZ_CP042425.1"/>
</dbReference>
<feature type="transmembrane region" description="Helical" evidence="6">
    <location>
        <begin position="48"/>
        <end position="68"/>
    </location>
</feature>
<evidence type="ECO:0000313" key="7">
    <source>
        <dbReference type="EMBL" id="QEL15019.1"/>
    </source>
</evidence>
<gene>
    <name evidence="7" type="ORF">PX52LOC_01924</name>
</gene>
<keyword evidence="5 6" id="KW-0472">Membrane</keyword>
<evidence type="ECO:0000256" key="5">
    <source>
        <dbReference type="ARBA" id="ARBA00023136"/>
    </source>
</evidence>
<accession>A0A5C1A6Y4</accession>
<feature type="transmembrane region" description="Helical" evidence="6">
    <location>
        <begin position="158"/>
        <end position="177"/>
    </location>
</feature>
<dbReference type="InterPro" id="IPR022791">
    <property type="entry name" value="L-PG_synthase/AglD"/>
</dbReference>
<dbReference type="OrthoDB" id="256291at2"/>
<evidence type="ECO:0000256" key="2">
    <source>
        <dbReference type="ARBA" id="ARBA00022475"/>
    </source>
</evidence>
<feature type="transmembrane region" description="Helical" evidence="6">
    <location>
        <begin position="198"/>
        <end position="218"/>
    </location>
</feature>
<evidence type="ECO:0000256" key="4">
    <source>
        <dbReference type="ARBA" id="ARBA00022989"/>
    </source>
</evidence>
<proteinExistence type="predicted"/>
<keyword evidence="3 6" id="KW-0812">Transmembrane</keyword>
<feature type="transmembrane region" description="Helical" evidence="6">
    <location>
        <begin position="120"/>
        <end position="146"/>
    </location>
</feature>
<sequence>MSSSRKRLRLVAQAVIAVAILVAVGRYFWKLLDDQSLSTVSFGDRGWYLVPAGLLYLCAHTIWGTYWWELLRYQGVRVSWFGGVRAYFVSQFGKYVPGKVWVLALRWGQLRAAPGVSWQLILLTGAYETLVNMAAGAMLAAVFITATGVGGEYASGQWWVIAGIAALPVGLFLLVRLANRVTRMRKGPDAQAVANTPLWLLLVGLLQAGVGWCLLGISLRLTALAVVPGFPASYPADLASVTASYVVGFVIIVAPGGLGPREYVLVKCLEPRLLDVVENPGGQAVVIALLLRLVWTGFEVALAGGLYLTSKLRRQPAVSPSLEPGAKAAG</sequence>
<protein>
    <submittedName>
        <fullName evidence="7">Uncharacterized protein</fullName>
    </submittedName>
</protein>
<keyword evidence="2" id="KW-1003">Cell membrane</keyword>